<proteinExistence type="predicted"/>
<protein>
    <submittedName>
        <fullName evidence="1">Uncharacterized protein</fullName>
    </submittedName>
</protein>
<dbReference type="InParanoid" id="A0A151ZBV5"/>
<sequence>MQTTNNLQLPKILITKVFKYLQHHYEDNSDNRFKVYKLITLLSRDFRNSKFTFQYQIDCEPLLQSFSSPILNSENFEINLTLNSSRTSWYDEYQQKKYNLVPLVRALTLKRDDSGKDFDLLNDYSKYDKLEQLTMSIFNSDKFDTLETFPLDVKTLKSFTILKLDNLNASLLYRLFSKFKQLHSITIKGVDRTHVIVESLESLSLLDNLTVLHLDFVIVKTSSLIELMATTKSIHTLKLTYLILDLVSNRPYDLVVEQLGTSRTIVNFEMTTTQPQSQMESTSLANCLNQNTVLKSFKYEGKMIYRKSTKIFNHTIEYLEISPKFEYENIFNFWCGACSTELKTFEMHGSTFNTKDPIQRFPHLTIKTLIYTFYISWDNLISVISLSLPTLSSIVIINKQRFGADSYESLIESLQANQYIQSLEFQHQAVPITQLTQLIKTSIPHLSNLLLHTHVLSSTYIDTTVPNALAYNQYIQYFSYEYKINTWASDVFKLVILFVDKCKHIKSIQLNAPMIMESEVKYSNTSRMELYNLYKRTLLENIHHLDTIKIINISSIAGDPPNVIPLPNEYQIFQDLLNRNFLNKPN</sequence>
<keyword evidence="2" id="KW-1185">Reference proteome</keyword>
<gene>
    <name evidence="1" type="ORF">DLAC_08399</name>
</gene>
<name>A0A151ZBV5_TIELA</name>
<evidence type="ECO:0000313" key="1">
    <source>
        <dbReference type="EMBL" id="KYQ91433.1"/>
    </source>
</evidence>
<dbReference type="FunCoup" id="A0A151ZBV5">
    <property type="interactions" value="15"/>
</dbReference>
<dbReference type="AlphaFoldDB" id="A0A151ZBV5"/>
<evidence type="ECO:0000313" key="2">
    <source>
        <dbReference type="Proteomes" id="UP000076078"/>
    </source>
</evidence>
<accession>A0A151ZBV5</accession>
<organism evidence="1 2">
    <name type="scientific">Tieghemostelium lacteum</name>
    <name type="common">Slime mold</name>
    <name type="synonym">Dictyostelium lacteum</name>
    <dbReference type="NCBI Taxonomy" id="361077"/>
    <lineage>
        <taxon>Eukaryota</taxon>
        <taxon>Amoebozoa</taxon>
        <taxon>Evosea</taxon>
        <taxon>Eumycetozoa</taxon>
        <taxon>Dictyostelia</taxon>
        <taxon>Dictyosteliales</taxon>
        <taxon>Raperosteliaceae</taxon>
        <taxon>Tieghemostelium</taxon>
    </lineage>
</organism>
<dbReference type="Proteomes" id="UP000076078">
    <property type="component" value="Unassembled WGS sequence"/>
</dbReference>
<comment type="caution">
    <text evidence="1">The sequence shown here is derived from an EMBL/GenBank/DDBJ whole genome shotgun (WGS) entry which is preliminary data.</text>
</comment>
<dbReference type="SUPFAM" id="SSF52047">
    <property type="entry name" value="RNI-like"/>
    <property type="match status" value="1"/>
</dbReference>
<dbReference type="EMBL" id="LODT01000035">
    <property type="protein sequence ID" value="KYQ91433.1"/>
    <property type="molecule type" value="Genomic_DNA"/>
</dbReference>
<reference evidence="1 2" key="1">
    <citation type="submission" date="2015-12" db="EMBL/GenBank/DDBJ databases">
        <title>Dictyostelia acquired genes for synthesis and detection of signals that induce cell-type specialization by lateral gene transfer from prokaryotes.</title>
        <authorList>
            <person name="Gloeckner G."/>
            <person name="Schaap P."/>
        </authorList>
    </citation>
    <scope>NUCLEOTIDE SEQUENCE [LARGE SCALE GENOMIC DNA]</scope>
    <source>
        <strain evidence="1 2">TK</strain>
    </source>
</reference>